<organism evidence="2 3">
    <name type="scientific">Steinernema carpocapsae</name>
    <name type="common">Entomopathogenic nematode</name>
    <dbReference type="NCBI Taxonomy" id="34508"/>
    <lineage>
        <taxon>Eukaryota</taxon>
        <taxon>Metazoa</taxon>
        <taxon>Ecdysozoa</taxon>
        <taxon>Nematoda</taxon>
        <taxon>Chromadorea</taxon>
        <taxon>Rhabditida</taxon>
        <taxon>Tylenchina</taxon>
        <taxon>Panagrolaimomorpha</taxon>
        <taxon>Strongyloidoidea</taxon>
        <taxon>Steinernematidae</taxon>
        <taxon>Steinernema</taxon>
    </lineage>
</organism>
<dbReference type="EMBL" id="AZBU02000002">
    <property type="protein sequence ID" value="TKR95378.1"/>
    <property type="molecule type" value="Genomic_DNA"/>
</dbReference>
<dbReference type="SUPFAM" id="SSF57997">
    <property type="entry name" value="Tropomyosin"/>
    <property type="match status" value="1"/>
</dbReference>
<evidence type="ECO:0000313" key="3">
    <source>
        <dbReference type="Proteomes" id="UP000298663"/>
    </source>
</evidence>
<sequence length="195" mass="22613">MDGHQSSQSLLITLLQLVDRQAKAFQLIDERVALLETLFTKFVQTARKNDDKALDILLTSAEKLSKVEEKSDRNEDKCAKLFVEEKDLEEQVTGLKEKYGDMKLSLESLSGKVNAHEEKEENLGERIKTVDGRVDYLRSQLNSKFNHAWQNLKMVYEEVSVLKGKNKKNYSQNWKLRLMKKKREWTMSSVTLLTS</sequence>
<dbReference type="Proteomes" id="UP000298663">
    <property type="component" value="Unassembled WGS sequence"/>
</dbReference>
<protein>
    <submittedName>
        <fullName evidence="2">Uncharacterized protein</fullName>
    </submittedName>
</protein>
<evidence type="ECO:0000313" key="2">
    <source>
        <dbReference type="EMBL" id="TKR95378.1"/>
    </source>
</evidence>
<keyword evidence="3" id="KW-1185">Reference proteome</keyword>
<dbReference type="AlphaFoldDB" id="A0A4U5PFW4"/>
<comment type="caution">
    <text evidence="2">The sequence shown here is derived from an EMBL/GenBank/DDBJ whole genome shotgun (WGS) entry which is preliminary data.</text>
</comment>
<dbReference type="Gene3D" id="1.20.5.340">
    <property type="match status" value="1"/>
</dbReference>
<proteinExistence type="predicted"/>
<reference evidence="2 3" key="2">
    <citation type="journal article" date="2019" name="G3 (Bethesda)">
        <title>Hybrid Assembly of the Genome of the Entomopathogenic Nematode Steinernema carpocapsae Identifies the X-Chromosome.</title>
        <authorList>
            <person name="Serra L."/>
            <person name="Macchietto M."/>
            <person name="Macias-Munoz A."/>
            <person name="McGill C.J."/>
            <person name="Rodriguez I.M."/>
            <person name="Rodriguez B."/>
            <person name="Murad R."/>
            <person name="Mortazavi A."/>
        </authorList>
    </citation>
    <scope>NUCLEOTIDE SEQUENCE [LARGE SCALE GENOMIC DNA]</scope>
    <source>
        <strain evidence="2 3">ALL</strain>
    </source>
</reference>
<feature type="coiled-coil region" evidence="1">
    <location>
        <begin position="78"/>
        <end position="126"/>
    </location>
</feature>
<evidence type="ECO:0000256" key="1">
    <source>
        <dbReference type="SAM" id="Coils"/>
    </source>
</evidence>
<accession>A0A4U5PFW4</accession>
<keyword evidence="1" id="KW-0175">Coiled coil</keyword>
<name>A0A4U5PFW4_STECR</name>
<gene>
    <name evidence="2" type="ORF">L596_009557</name>
</gene>
<reference evidence="2 3" key="1">
    <citation type="journal article" date="2015" name="Genome Biol.">
        <title>Comparative genomics of Steinernema reveals deeply conserved gene regulatory networks.</title>
        <authorList>
            <person name="Dillman A.R."/>
            <person name="Macchietto M."/>
            <person name="Porter C.F."/>
            <person name="Rogers A."/>
            <person name="Williams B."/>
            <person name="Antoshechkin I."/>
            <person name="Lee M.M."/>
            <person name="Goodwin Z."/>
            <person name="Lu X."/>
            <person name="Lewis E.E."/>
            <person name="Goodrich-Blair H."/>
            <person name="Stock S.P."/>
            <person name="Adams B.J."/>
            <person name="Sternberg P.W."/>
            <person name="Mortazavi A."/>
        </authorList>
    </citation>
    <scope>NUCLEOTIDE SEQUENCE [LARGE SCALE GENOMIC DNA]</scope>
    <source>
        <strain evidence="2 3">ALL</strain>
    </source>
</reference>